<keyword evidence="3" id="KW-0227">DNA damage</keyword>
<protein>
    <recommendedName>
        <fullName evidence="11">DNA repair metallo-beta-lactamase domain-containing protein</fullName>
    </recommendedName>
</protein>
<evidence type="ECO:0000259" key="7">
    <source>
        <dbReference type="Pfam" id="PF07522"/>
    </source>
</evidence>
<evidence type="ECO:0000256" key="2">
    <source>
        <dbReference type="ARBA" id="ARBA00010304"/>
    </source>
</evidence>
<evidence type="ECO:0000256" key="1">
    <source>
        <dbReference type="ARBA" id="ARBA00004123"/>
    </source>
</evidence>
<dbReference type="Gene3D" id="3.60.15.10">
    <property type="entry name" value="Ribonuclease Z/Hydroxyacylglutathione hydrolase-like"/>
    <property type="match status" value="1"/>
</dbReference>
<feature type="domain" description="DNA repair metallo-beta-lactamase" evidence="7">
    <location>
        <begin position="699"/>
        <end position="787"/>
    </location>
</feature>
<evidence type="ECO:0000313" key="9">
    <source>
        <dbReference type="EMBL" id="CAH2986226.1"/>
    </source>
</evidence>
<organism evidence="9 10">
    <name type="scientific">Chilo suppressalis</name>
    <name type="common">Asiatic rice borer moth</name>
    <dbReference type="NCBI Taxonomy" id="168631"/>
    <lineage>
        <taxon>Eukaryota</taxon>
        <taxon>Metazoa</taxon>
        <taxon>Ecdysozoa</taxon>
        <taxon>Arthropoda</taxon>
        <taxon>Hexapoda</taxon>
        <taxon>Insecta</taxon>
        <taxon>Pterygota</taxon>
        <taxon>Neoptera</taxon>
        <taxon>Endopterygota</taxon>
        <taxon>Lepidoptera</taxon>
        <taxon>Glossata</taxon>
        <taxon>Ditrysia</taxon>
        <taxon>Pyraloidea</taxon>
        <taxon>Crambidae</taxon>
        <taxon>Crambinae</taxon>
        <taxon>Chilo</taxon>
    </lineage>
</organism>
<dbReference type="Pfam" id="PF07522">
    <property type="entry name" value="DRMBL"/>
    <property type="match status" value="1"/>
</dbReference>
<evidence type="ECO:0000256" key="6">
    <source>
        <dbReference type="SAM" id="MobiDB-lite"/>
    </source>
</evidence>
<evidence type="ECO:0000256" key="3">
    <source>
        <dbReference type="ARBA" id="ARBA00022763"/>
    </source>
</evidence>
<comment type="similarity">
    <text evidence="2">Belongs to the DNA repair metallo-beta-lactamase (DRMBL) family.</text>
</comment>
<proteinExistence type="inferred from homology"/>
<dbReference type="InterPro" id="IPR036866">
    <property type="entry name" value="RibonucZ/Hydroxyglut_hydro"/>
</dbReference>
<dbReference type="PANTHER" id="PTHR23240">
    <property type="entry name" value="DNA CROSS-LINK REPAIR PROTEIN PSO2/SNM1-RELATED"/>
    <property type="match status" value="1"/>
</dbReference>
<accession>A0ABN8LDZ4</accession>
<dbReference type="Gene3D" id="3.40.50.12650">
    <property type="match status" value="1"/>
</dbReference>
<feature type="domain" description="Metallo-beta-lactamase" evidence="8">
    <location>
        <begin position="446"/>
        <end position="570"/>
    </location>
</feature>
<evidence type="ECO:0000256" key="5">
    <source>
        <dbReference type="ARBA" id="ARBA00023242"/>
    </source>
</evidence>
<evidence type="ECO:0000256" key="4">
    <source>
        <dbReference type="ARBA" id="ARBA00023204"/>
    </source>
</evidence>
<evidence type="ECO:0000313" key="10">
    <source>
        <dbReference type="Proteomes" id="UP001153292"/>
    </source>
</evidence>
<dbReference type="EMBL" id="OU963914">
    <property type="protein sequence ID" value="CAH2986226.1"/>
    <property type="molecule type" value="Genomic_DNA"/>
</dbReference>
<name>A0ABN8LDZ4_CHISP</name>
<feature type="region of interest" description="Disordered" evidence="6">
    <location>
        <begin position="349"/>
        <end position="407"/>
    </location>
</feature>
<feature type="compositionally biased region" description="Basic and acidic residues" evidence="6">
    <location>
        <begin position="364"/>
        <end position="374"/>
    </location>
</feature>
<reference evidence="9" key="1">
    <citation type="submission" date="2021-12" db="EMBL/GenBank/DDBJ databases">
        <authorList>
            <person name="King R."/>
        </authorList>
    </citation>
    <scope>NUCLEOTIDE SEQUENCE</scope>
</reference>
<dbReference type="PANTHER" id="PTHR23240:SF6">
    <property type="entry name" value="DNA CROSS-LINK REPAIR 1A PROTEIN"/>
    <property type="match status" value="1"/>
</dbReference>
<comment type="subcellular location">
    <subcellularLocation>
        <location evidence="1">Nucleus</location>
    </subcellularLocation>
</comment>
<dbReference type="Pfam" id="PF12706">
    <property type="entry name" value="Lactamase_B_2"/>
    <property type="match status" value="1"/>
</dbReference>
<dbReference type="InterPro" id="IPR011084">
    <property type="entry name" value="DRMBL"/>
</dbReference>
<evidence type="ECO:0000259" key="8">
    <source>
        <dbReference type="Pfam" id="PF12706"/>
    </source>
</evidence>
<gene>
    <name evidence="9" type="ORF">CHILSU_LOCUS5965</name>
</gene>
<keyword evidence="5" id="KW-0539">Nucleus</keyword>
<dbReference type="InterPro" id="IPR001279">
    <property type="entry name" value="Metallo-B-lactamas"/>
</dbReference>
<dbReference type="Proteomes" id="UP001153292">
    <property type="component" value="Chromosome 21"/>
</dbReference>
<sequence length="830" mass="93555">MLKNSVTSRCSLSLRKNNGLNKINTSQKLHTVDKENSQNVNNLTKINLKTKLPKNCLTNTEITDIGSVNFSAIEDLDTVKISQDFSPLSCLEHRQPIVDDKSKNINESLISISSATDLIDDGNDETVVYDYHDDMPKVSVSFGVKHSKAVDVSTNKSCLKRIYFSTVNGYTSVDCDIIECSQISSDSNLDENMNETVLLSPREKAAVAVNLEIKRKKVSNYSMENSKVLILNTNAIENLTHVIVQPPNYKLVKRQILNKRKINSGVKKKSIKSPLKNGQSGDKLKQRYIEEYFSGKTNVCNLKLTDVRVVDESGDNIVTRDVDQEMSKTLGVADAVKCDRIGKGSCKIRRDNESPRPCKPASRRSCESPRHQDIKTSCSDTPHLLSPKQKNESLRSHSPRKNVDSIQFSLSSKTKSIKSSNTPRSIPHHKIVAGTHFAVDAFSYGDIPNVKHYFLTHFHSDHYSGLKKGFNKLLYCSKITAELCMSRLGVNAKYIHIINPDESMRVEGVEVMAVDANHCPGALMLVFTLPNGKTLLHTGDFRATPAMESYPIFWNRDIHTVYLDTTYCNPHYDFPTQDQSLEMALYLLRQKKTALEQNGKKFSSVLIVCGTYTIGKEKFFLGMARRVGCSVWACPEKDRVLQAVEGHSFSHASPQSCQLHVVPMRDLTHEVRKILYKFVYRKKDRVVQAVEGHSFSHASPQSCQLHVVPMRDLTHEKLRRYLDSLQGAFHEIVAFKPSGWENGKNSSVEKDMVTIHGIPYSEHSSFSELIRFVKFLKPKQVVPTVDISGGIKAVQKYFPCPLVYKEDIQCQSKLTEFFSIQHRQQVPAVT</sequence>
<keyword evidence="4" id="KW-0234">DNA repair</keyword>
<dbReference type="CDD" id="cd16273">
    <property type="entry name" value="SNM1A-1C-like_MBL-fold"/>
    <property type="match status" value="1"/>
</dbReference>
<keyword evidence="10" id="KW-1185">Reference proteome</keyword>
<dbReference type="SUPFAM" id="SSF56281">
    <property type="entry name" value="Metallo-hydrolase/oxidoreductase"/>
    <property type="match status" value="1"/>
</dbReference>
<evidence type="ECO:0008006" key="11">
    <source>
        <dbReference type="Google" id="ProtNLM"/>
    </source>
</evidence>